<sequence>MKQTQTQTQTNADSSDTDIDVKRTPQHYAIATTTNLITYHRPHDHLPYGVSGTGKSTLGSALAKALGVPFIDGDDLHPESNVKKMGSGQPLNDADREPWLELIRTRAEEICNEQKERAEERILDGETSPSPEGCHMGVVIVCSSLKKYYRDILRGEKKPATDTNRIPEHLEPPHPDALATYFAFIKGDRETLMKRMLNRQGHFMKANMLDSQLNTLESPEGEGGVIVVDARQTTEEQVETIRAGLRKEREKADQTRD</sequence>
<accession>A0ACB7ISC5</accession>
<name>A0ACB7ISC5_PLECO</name>
<dbReference type="EMBL" id="WQMT02000007">
    <property type="protein sequence ID" value="KAG9220531.1"/>
    <property type="molecule type" value="Genomic_DNA"/>
</dbReference>
<gene>
    <name evidence="1" type="ORF">CCMSSC00406_0003987</name>
</gene>
<comment type="caution">
    <text evidence="1">The sequence shown here is derived from an EMBL/GenBank/DDBJ whole genome shotgun (WGS) entry which is preliminary data.</text>
</comment>
<reference evidence="1 2" key="1">
    <citation type="journal article" date="2021" name="Appl. Environ. Microbiol.">
        <title>Genetic linkage and physical mapping for an oyster mushroom Pleurotus cornucopiae and QTL analysis for the trait cap color.</title>
        <authorList>
            <person name="Zhang Y."/>
            <person name="Gao W."/>
            <person name="Sonnenberg A."/>
            <person name="Chen Q."/>
            <person name="Zhang J."/>
            <person name="Huang C."/>
        </authorList>
    </citation>
    <scope>NUCLEOTIDE SEQUENCE [LARGE SCALE GENOMIC DNA]</scope>
    <source>
        <strain evidence="1">CCMSSC00406</strain>
    </source>
</reference>
<evidence type="ECO:0000313" key="1">
    <source>
        <dbReference type="EMBL" id="KAG9220531.1"/>
    </source>
</evidence>
<proteinExistence type="predicted"/>
<keyword evidence="2" id="KW-1185">Reference proteome</keyword>
<dbReference type="Proteomes" id="UP000824881">
    <property type="component" value="Unassembled WGS sequence"/>
</dbReference>
<organism evidence="1 2">
    <name type="scientific">Pleurotus cornucopiae</name>
    <name type="common">Cornucopia mushroom</name>
    <dbReference type="NCBI Taxonomy" id="5321"/>
    <lineage>
        <taxon>Eukaryota</taxon>
        <taxon>Fungi</taxon>
        <taxon>Dikarya</taxon>
        <taxon>Basidiomycota</taxon>
        <taxon>Agaricomycotina</taxon>
        <taxon>Agaricomycetes</taxon>
        <taxon>Agaricomycetidae</taxon>
        <taxon>Agaricales</taxon>
        <taxon>Pleurotineae</taxon>
        <taxon>Pleurotaceae</taxon>
        <taxon>Pleurotus</taxon>
    </lineage>
</organism>
<protein>
    <submittedName>
        <fullName evidence="1">Uncharacterized protein</fullName>
    </submittedName>
</protein>
<evidence type="ECO:0000313" key="2">
    <source>
        <dbReference type="Proteomes" id="UP000824881"/>
    </source>
</evidence>